<name>A0A6C0AME5_9ZZZZ</name>
<reference evidence="1" key="1">
    <citation type="journal article" date="2020" name="Nature">
        <title>Giant virus diversity and host interactions through global metagenomics.</title>
        <authorList>
            <person name="Schulz F."/>
            <person name="Roux S."/>
            <person name="Paez-Espino D."/>
            <person name="Jungbluth S."/>
            <person name="Walsh D.A."/>
            <person name="Denef V.J."/>
            <person name="McMahon K.D."/>
            <person name="Konstantinidis K.T."/>
            <person name="Eloe-Fadrosh E.A."/>
            <person name="Kyrpides N.C."/>
            <person name="Woyke T."/>
        </authorList>
    </citation>
    <scope>NUCLEOTIDE SEQUENCE</scope>
    <source>
        <strain evidence="1">GVMAG-S-1101161-73</strain>
    </source>
</reference>
<accession>A0A6C0AME5</accession>
<dbReference type="EMBL" id="MN740728">
    <property type="protein sequence ID" value="QHS80979.1"/>
    <property type="molecule type" value="Genomic_DNA"/>
</dbReference>
<sequence length="144" mass="16601">MSYKNNQNRTNPKQEIPVLSKDEIASIYASRAEAVKAVQIYRADGSPIVGALISYDTTIQAKQKIYKGKNVDCKLLCCSERRPLVKQQSFSQVVSYPDSCREYQPQEGEWITDEDRSTRRLKKRAYYAKVEERNANALYAMYDD</sequence>
<organism evidence="1">
    <name type="scientific">viral metagenome</name>
    <dbReference type="NCBI Taxonomy" id="1070528"/>
    <lineage>
        <taxon>unclassified sequences</taxon>
        <taxon>metagenomes</taxon>
        <taxon>organismal metagenomes</taxon>
    </lineage>
</organism>
<proteinExistence type="predicted"/>
<protein>
    <submittedName>
        <fullName evidence="1">Uncharacterized protein</fullName>
    </submittedName>
</protein>
<dbReference type="AlphaFoldDB" id="A0A6C0AME5"/>
<evidence type="ECO:0000313" key="1">
    <source>
        <dbReference type="EMBL" id="QHS80979.1"/>
    </source>
</evidence>